<evidence type="ECO:0000256" key="10">
    <source>
        <dbReference type="ARBA" id="ARBA00022857"/>
    </source>
</evidence>
<keyword evidence="10" id="KW-0521">NADP</keyword>
<evidence type="ECO:0000256" key="17">
    <source>
        <dbReference type="ARBA" id="ARBA00049537"/>
    </source>
</evidence>
<dbReference type="Pfam" id="PF07993">
    <property type="entry name" value="NAD_binding_4"/>
    <property type="match status" value="1"/>
</dbReference>
<dbReference type="NCBIfam" id="TIGR03443">
    <property type="entry name" value="alpha_am_amid"/>
    <property type="match status" value="1"/>
</dbReference>
<feature type="region of interest" description="Disordered" evidence="18">
    <location>
        <begin position="972"/>
        <end position="993"/>
    </location>
</feature>
<dbReference type="Pfam" id="PF00550">
    <property type="entry name" value="PP-binding"/>
    <property type="match status" value="1"/>
</dbReference>
<dbReference type="NCBIfam" id="TIGR01733">
    <property type="entry name" value="AA-adenyl-dom"/>
    <property type="match status" value="1"/>
</dbReference>
<dbReference type="InterPro" id="IPR009081">
    <property type="entry name" value="PP-bd_ACP"/>
</dbReference>
<feature type="domain" description="Carrier" evidence="19">
    <location>
        <begin position="885"/>
        <end position="962"/>
    </location>
</feature>
<sequence length="1438" mass="156448">MSVDASLQGRLDRWSTRLASLPSLALPTDYPRPSPPRVVESVQHVSLSSEHRAALDALVSSKATSYQVALTAFLILLHRYAPDPSLLVCTSFLPEGESTPLPLLLLINIAPEDTFSSLLDQVVSTEAEAKRDAVSLENLEQMVKKAQPERGDGPLFRVRFLDGTIKQASQESRIGFETDLTVVFNQDAETEASVTINYNSLMFSQQRSTHLLASLLQLLISIQNAQPESSISTLPLITPAQQAVVPDPTADLDWCGFKGSITSIFSANAQAHPDRACVVESVDSPDALGDGPSTERRTYTYKTIDQASNTVAHRLVKAGLQRGEVVMIYAARKVELVVAVMGVLKAGCVFSVIDPAYPPSRQTVYLSVSTPRALVILSSAGVLHPTVQTYVQESLPEPLRLIIPALSLSPEGLIHGGPSPTDSSEDILDSVRANASEGTGIVLGPDSPGTLSFTSGSTGIPKGVKGRHYSLTHFFPWMGERFGLSENEKFTMLSGIAHDPIQRDMFTPLFLGAQLHVPTADDIGTPGRLAEWMAQSEVTVTHLTPAMGQLLSAQATAQIPTLRNAFFVGDILTKRDCTRLQALAANVRIINMYGTTETQRAVSYFAIPPVSKDSTFLSTQKDIMPAGQGMIDVQLLVVNRTDRTIPCAIGEVGELYVRSGGMAEGYLDPAATKEKFINSWFGQGIQREDTLVGTKESEFWFGVRDRMYRTGDLGRYLPDGTVECTGRADDQVKIRGFRIELGEIDTHLSRHPLVRENVTLVRRDKNEEKVLVSYFVPQGGDELKGLTSEIEDDEDEGEVVVIDGEEKRRRTEVEKGVRRYRKLIKHIREHLKKKLPSYAIPSVYVPLARMPLNPNGKIDKPALPFPDTSLAPIQSKASQSAAGAQSLSPSESTIHDIWAKLLPSASSPISIDDNFFDLGGHSILATRLIFEIRKAFVVNVPLGLVFDSPTIRALGAAIDTLRQGDLGLAHASTTTSTAQPSAGGSTETAGGAEGDDAYSKDFDKLVADLPASFEKLPVGFGEKPLTVFLTGATGFLGAFILRDLLARRVGKVGKVICHVRAKSKEDALSRLRESGEGRNIWDESWVKDGKVEVVVGDLSAEKFGLDEQTWNRVAEEADVIAHNGAMVHWIYDYARLRAPNVLSTLTALDLARAHHSKAFTFVSTTATVEKDHYVRLSESLRQAGQPGLPESDDLEVGRTGLTTGYGQSKWVAEKLIMEAGKRGLSGWIVRPGYIVGDSETAVTNTDDFIWRLVKGSIQLGLVPDINNTINMVPVDHVARIVSVSSVRLPSSTDSSSPFGSVSVCHVTSRPKTRYNDLLGPLASYGYRTKTTAYLDWRSRLEQHVLDVGDNALFPLLHFVLDDLPTSTKSAELDDKNTTEMLKAEGEREGMNVSGDVLGRYLAWLIKAGFLDSPPDKGELELPVLEGDARAIGRSSGAV</sequence>
<dbReference type="SUPFAM" id="SSF47336">
    <property type="entry name" value="ACP-like"/>
    <property type="match status" value="1"/>
</dbReference>
<evidence type="ECO:0000259" key="19">
    <source>
        <dbReference type="PROSITE" id="PS50075"/>
    </source>
</evidence>
<evidence type="ECO:0000256" key="12">
    <source>
        <dbReference type="ARBA" id="ARBA00023154"/>
    </source>
</evidence>
<dbReference type="SUPFAM" id="SSF56801">
    <property type="entry name" value="Acetyl-CoA synthetase-like"/>
    <property type="match status" value="1"/>
</dbReference>
<keyword evidence="9" id="KW-0028">Amino-acid biosynthesis</keyword>
<dbReference type="PANTHER" id="PTHR44845:SF1">
    <property type="entry name" value="L-2-AMINOADIPATE REDUCTASE"/>
    <property type="match status" value="1"/>
</dbReference>
<dbReference type="Gene3D" id="1.10.1200.10">
    <property type="entry name" value="ACP-like"/>
    <property type="match status" value="1"/>
</dbReference>
<evidence type="ECO:0000256" key="15">
    <source>
        <dbReference type="ARBA" id="ARBA00048260"/>
    </source>
</evidence>
<dbReference type="NCBIfam" id="TIGR01746">
    <property type="entry name" value="Thioester-redct"/>
    <property type="match status" value="1"/>
</dbReference>
<dbReference type="Gene3D" id="3.40.50.720">
    <property type="entry name" value="NAD(P)-binding Rossmann-like Domain"/>
    <property type="match status" value="1"/>
</dbReference>
<evidence type="ECO:0000256" key="16">
    <source>
        <dbReference type="ARBA" id="ARBA00048414"/>
    </source>
</evidence>
<keyword evidence="7" id="KW-0596">Phosphopantetheine</keyword>
<dbReference type="UniPathway" id="UPA00033">
    <property type="reaction ID" value="UER00032"/>
</dbReference>
<evidence type="ECO:0000256" key="6">
    <source>
        <dbReference type="ARBA" id="ARBA00013073"/>
    </source>
</evidence>
<evidence type="ECO:0000256" key="5">
    <source>
        <dbReference type="ARBA" id="ARBA00012913"/>
    </source>
</evidence>
<dbReference type="InterPro" id="IPR000873">
    <property type="entry name" value="AMP-dep_synth/lig_dom"/>
</dbReference>
<dbReference type="InterPro" id="IPR036291">
    <property type="entry name" value="NAD(P)-bd_dom_sf"/>
</dbReference>
<comment type="cofactor">
    <cofactor evidence="1">
        <name>pantetheine 4'-phosphate</name>
        <dbReference type="ChEBI" id="CHEBI:47942"/>
    </cofactor>
</comment>
<dbReference type="InterPro" id="IPR036736">
    <property type="entry name" value="ACP-like_sf"/>
</dbReference>
<dbReference type="GO" id="GO:0019878">
    <property type="term" value="P:lysine biosynthetic process via aminoadipic acid"/>
    <property type="evidence" value="ECO:0007669"/>
    <property type="project" value="UniProtKB-UniPathway"/>
</dbReference>
<dbReference type="InterPro" id="IPR020806">
    <property type="entry name" value="PKS_PP-bd"/>
</dbReference>
<evidence type="ECO:0000256" key="1">
    <source>
        <dbReference type="ARBA" id="ARBA00001957"/>
    </source>
</evidence>
<dbReference type="SUPFAM" id="SSF52777">
    <property type="entry name" value="CoA-dependent acyltransferases"/>
    <property type="match status" value="1"/>
</dbReference>
<dbReference type="PIRSF" id="PIRSF001617">
    <property type="entry name" value="Alpha-AR"/>
    <property type="match status" value="1"/>
</dbReference>
<dbReference type="PROSITE" id="PS00012">
    <property type="entry name" value="PHOSPHOPANTETHEINE"/>
    <property type="match status" value="1"/>
</dbReference>
<feature type="compositionally biased region" description="Low complexity" evidence="18">
    <location>
        <begin position="972"/>
        <end position="990"/>
    </location>
</feature>
<dbReference type="InterPro" id="IPR020845">
    <property type="entry name" value="AMP-binding_CS"/>
</dbReference>
<evidence type="ECO:0000256" key="9">
    <source>
        <dbReference type="ARBA" id="ARBA00022605"/>
    </source>
</evidence>
<dbReference type="InterPro" id="IPR042099">
    <property type="entry name" value="ANL_N_sf"/>
</dbReference>
<comment type="function">
    <text evidence="2">Catalyzes the activation of alpha-aminoadipate by ATP-dependent adenylation and the reduction of activated alpha-aminoadipate by NADPH. The activated alpha-aminoadipate is bound to the phosphopantheinyl group of the enzyme itself before it is reduced to (S)-2-amino-6-oxohexanoate.</text>
</comment>
<dbReference type="EC" id="1.2.1.95" evidence="5"/>
<dbReference type="SMART" id="SM00823">
    <property type="entry name" value="PKS_PP"/>
    <property type="match status" value="1"/>
</dbReference>
<dbReference type="InterPro" id="IPR010080">
    <property type="entry name" value="Thioester_reductase-like_dom"/>
</dbReference>
<dbReference type="EC" id="1.2.1.31" evidence="6"/>
<dbReference type="CDD" id="cd05235">
    <property type="entry name" value="SDR_e1"/>
    <property type="match status" value="1"/>
</dbReference>
<accession>A0A0F7SEP1</accession>
<evidence type="ECO:0000256" key="3">
    <source>
        <dbReference type="ARBA" id="ARBA00004827"/>
    </source>
</evidence>
<comment type="pathway">
    <text evidence="3">Amino-acid biosynthesis; L-lysine biosynthesis via AAA pathway; L-lysine from L-alpha-aminoadipate (fungal route): step 1/3.</text>
</comment>
<reference evidence="20" key="1">
    <citation type="submission" date="2014-08" db="EMBL/GenBank/DDBJ databases">
        <authorList>
            <person name="Sharma Rahul"/>
            <person name="Thines Marco"/>
        </authorList>
    </citation>
    <scope>NUCLEOTIDE SEQUENCE</scope>
</reference>
<organism evidence="20">
    <name type="scientific">Phaffia rhodozyma</name>
    <name type="common">Yeast</name>
    <name type="synonym">Xanthophyllomyces dendrorhous</name>
    <dbReference type="NCBI Taxonomy" id="264483"/>
    <lineage>
        <taxon>Eukaryota</taxon>
        <taxon>Fungi</taxon>
        <taxon>Dikarya</taxon>
        <taxon>Basidiomycota</taxon>
        <taxon>Agaricomycotina</taxon>
        <taxon>Tremellomycetes</taxon>
        <taxon>Cystofilobasidiales</taxon>
        <taxon>Mrakiaceae</taxon>
        <taxon>Phaffia</taxon>
    </lineage>
</organism>
<dbReference type="Gene3D" id="3.40.50.12780">
    <property type="entry name" value="N-terminal domain of ligase-like"/>
    <property type="match status" value="1"/>
</dbReference>
<dbReference type="GO" id="GO:0031177">
    <property type="term" value="F:phosphopantetheine binding"/>
    <property type="evidence" value="ECO:0007669"/>
    <property type="project" value="InterPro"/>
</dbReference>
<dbReference type="EMBL" id="LN483143">
    <property type="protein sequence ID" value="CDZ96380.1"/>
    <property type="molecule type" value="Genomic_DNA"/>
</dbReference>
<dbReference type="InterPro" id="IPR006162">
    <property type="entry name" value="Ppantetheine_attach_site"/>
</dbReference>
<dbReference type="Gene3D" id="3.30.300.30">
    <property type="match status" value="1"/>
</dbReference>
<comment type="catalytic activity">
    <reaction evidence="15">
        <text>(S)-2-amino-6-oxohexanoate + AMP + diphosphate + NADP(+) = L-2-aminoadipate + ATP + NADPH + H(+)</text>
        <dbReference type="Rhea" id="RHEA:46936"/>
        <dbReference type="ChEBI" id="CHEBI:15378"/>
        <dbReference type="ChEBI" id="CHEBI:30616"/>
        <dbReference type="ChEBI" id="CHEBI:33019"/>
        <dbReference type="ChEBI" id="CHEBI:57783"/>
        <dbReference type="ChEBI" id="CHEBI:58321"/>
        <dbReference type="ChEBI" id="CHEBI:58349"/>
        <dbReference type="ChEBI" id="CHEBI:58672"/>
        <dbReference type="ChEBI" id="CHEBI:456215"/>
        <dbReference type="EC" id="1.2.1.95"/>
    </reaction>
</comment>
<name>A0A0F7SEP1_PHARH</name>
<keyword evidence="11" id="KW-0560">Oxidoreductase</keyword>
<dbReference type="SUPFAM" id="SSF51735">
    <property type="entry name" value="NAD(P)-binding Rossmann-fold domains"/>
    <property type="match status" value="1"/>
</dbReference>
<dbReference type="Gene3D" id="3.30.559.30">
    <property type="entry name" value="Nonribosomal peptide synthetase, condensation domain"/>
    <property type="match status" value="1"/>
</dbReference>
<evidence type="ECO:0000256" key="13">
    <source>
        <dbReference type="ARBA" id="ARBA00031335"/>
    </source>
</evidence>
<comment type="catalytic activity">
    <reaction evidence="16">
        <text>(S)-2-amino-6-oxohexanoate + NAD(+) + H2O = L-2-aminoadipate + NADH + 2 H(+)</text>
        <dbReference type="Rhea" id="RHEA:12308"/>
        <dbReference type="ChEBI" id="CHEBI:15377"/>
        <dbReference type="ChEBI" id="CHEBI:15378"/>
        <dbReference type="ChEBI" id="CHEBI:57540"/>
        <dbReference type="ChEBI" id="CHEBI:57945"/>
        <dbReference type="ChEBI" id="CHEBI:58321"/>
        <dbReference type="ChEBI" id="CHEBI:58672"/>
        <dbReference type="EC" id="1.2.1.31"/>
    </reaction>
</comment>
<protein>
    <recommendedName>
        <fullName evidence="14">Alpha-aminoadipate reductase</fullName>
        <ecNumber evidence="6">1.2.1.31</ecNumber>
        <ecNumber evidence="5">1.2.1.95</ecNumber>
    </recommendedName>
    <alternativeName>
        <fullName evidence="13">L-aminoadipate-semialdehyde dehydrogenase</fullName>
    </alternativeName>
</protein>
<dbReference type="InterPro" id="IPR013120">
    <property type="entry name" value="FAR_NAD-bd"/>
</dbReference>
<keyword evidence="8" id="KW-0597">Phosphoprotein</keyword>
<keyword evidence="12" id="KW-0457">Lysine biosynthesis</keyword>
<dbReference type="InterPro" id="IPR014397">
    <property type="entry name" value="Lys2"/>
</dbReference>
<comment type="catalytic activity">
    <reaction evidence="17">
        <text>(S)-2-amino-6-oxohexanoate + NADP(+) + H2O = L-2-aminoadipate + NADPH + 2 H(+)</text>
        <dbReference type="Rhea" id="RHEA:12304"/>
        <dbReference type="ChEBI" id="CHEBI:15377"/>
        <dbReference type="ChEBI" id="CHEBI:15378"/>
        <dbReference type="ChEBI" id="CHEBI:57783"/>
        <dbReference type="ChEBI" id="CHEBI:58321"/>
        <dbReference type="ChEBI" id="CHEBI:58349"/>
        <dbReference type="ChEBI" id="CHEBI:58672"/>
        <dbReference type="EC" id="1.2.1.31"/>
    </reaction>
</comment>
<evidence type="ECO:0000256" key="11">
    <source>
        <dbReference type="ARBA" id="ARBA00023002"/>
    </source>
</evidence>
<proteinExistence type="inferred from homology"/>
<evidence type="ECO:0000256" key="7">
    <source>
        <dbReference type="ARBA" id="ARBA00022450"/>
    </source>
</evidence>
<evidence type="ECO:0000256" key="8">
    <source>
        <dbReference type="ARBA" id="ARBA00022553"/>
    </source>
</evidence>
<evidence type="ECO:0000256" key="14">
    <source>
        <dbReference type="ARBA" id="ARBA00032195"/>
    </source>
</evidence>
<evidence type="ECO:0000256" key="2">
    <source>
        <dbReference type="ARBA" id="ARBA00003499"/>
    </source>
</evidence>
<evidence type="ECO:0000256" key="4">
    <source>
        <dbReference type="ARBA" id="ARBA00006432"/>
    </source>
</evidence>
<evidence type="ECO:0000313" key="20">
    <source>
        <dbReference type="EMBL" id="CDZ96380.1"/>
    </source>
</evidence>
<dbReference type="PANTHER" id="PTHR44845">
    <property type="entry name" value="CARRIER DOMAIN-CONTAINING PROTEIN"/>
    <property type="match status" value="1"/>
</dbReference>
<comment type="similarity">
    <text evidence="4">Belongs to the ATP-dependent AMP-binding enzyme family.</text>
</comment>
<dbReference type="InterPro" id="IPR010071">
    <property type="entry name" value="AA_adenyl_dom"/>
</dbReference>
<dbReference type="PROSITE" id="PS50075">
    <property type="entry name" value="CARRIER"/>
    <property type="match status" value="1"/>
</dbReference>
<dbReference type="GO" id="GO:0004043">
    <property type="term" value="F:L-aminoadipate-semialdehyde dehydrogenase [NAD(P)+] activity"/>
    <property type="evidence" value="ECO:0007669"/>
    <property type="project" value="UniProtKB-EC"/>
</dbReference>
<dbReference type="InterPro" id="IPR045851">
    <property type="entry name" value="AMP-bd_C_sf"/>
</dbReference>
<dbReference type="Pfam" id="PF00501">
    <property type="entry name" value="AMP-binding"/>
    <property type="match status" value="1"/>
</dbReference>
<evidence type="ECO:0000256" key="18">
    <source>
        <dbReference type="SAM" id="MobiDB-lite"/>
    </source>
</evidence>
<dbReference type="PROSITE" id="PS00455">
    <property type="entry name" value="AMP_BINDING"/>
    <property type="match status" value="1"/>
</dbReference>